<name>I8AMP8_9BACL</name>
<dbReference type="PANTHER" id="PTHR23028">
    <property type="entry name" value="ACETYLTRANSFERASE"/>
    <property type="match status" value="1"/>
</dbReference>
<feature type="compositionally biased region" description="Basic and acidic residues" evidence="9">
    <location>
        <begin position="434"/>
        <end position="444"/>
    </location>
</feature>
<feature type="transmembrane region" description="Helical" evidence="10">
    <location>
        <begin position="237"/>
        <end position="257"/>
    </location>
</feature>
<sequence>MPQPLYKNKRYMPGIDGLRALAVLAVIAYHLNFGWASGGLLGVGIFFVLSGYLITDLIISEFKQTGKIDFKQFWLRRARRLLPALLSMLIVVILWVLLFEHAFIVGLWGNLLSVFFYVSNWWLIYHKVSYFEQFGPPSPLNHLWSLAVEEQFYVVWPLILLFGLRFIKKSQTLLKYVIGAALLSAILMAILYTPNADPSRVYYGTDTRAFSLLIGAALAFIWPSKQLAISLSRAPRFILEVIGLVGLGGVLLLVYFTSQFDAFLYYGGMVLLSIFTLLLVAALAHPSTFIGKLMGWRPLRWIGVRSYGIYLWHFPIIIFTRPPQQNVESSVSLSILQFIAIITIASLSWHFIEEPIRHGALDVWKRQLIRKVSRFAKASMQQKLVIAGASLTLVILFFSMLIPAIQHIGEEQVKKSQTAIFSKTKRAEAASASEKSDDQKETKHAPAKKNKKEKKISVIGDSIMFNVASYIKKTFPKAVVDAKIGRQLTAAGRVIDLMKQENVLADTVVIALGTNGAFSKEQLLELLHKAGDEKHFILINTRVDRPWEAVVNRTLEEVAREHPRTVLIDWKAESADHYTYFDQDGIHLSEEGSKVYAKLIAQAIK</sequence>
<evidence type="ECO:0000256" key="1">
    <source>
        <dbReference type="ARBA" id="ARBA00004651"/>
    </source>
</evidence>
<evidence type="ECO:0000259" key="11">
    <source>
        <dbReference type="Pfam" id="PF01757"/>
    </source>
</evidence>
<organism evidence="12 13">
    <name type="scientific">Fictibacillus macauensis ZFHKF-1</name>
    <dbReference type="NCBI Taxonomy" id="1196324"/>
    <lineage>
        <taxon>Bacteria</taxon>
        <taxon>Bacillati</taxon>
        <taxon>Bacillota</taxon>
        <taxon>Bacilli</taxon>
        <taxon>Bacillales</taxon>
        <taxon>Fictibacillaceae</taxon>
        <taxon>Fictibacillus</taxon>
    </lineage>
</organism>
<protein>
    <submittedName>
        <fullName evidence="12">Acyltransferase 3</fullName>
    </submittedName>
</protein>
<keyword evidence="6 10" id="KW-1133">Transmembrane helix</keyword>
<evidence type="ECO:0000313" key="12">
    <source>
        <dbReference type="EMBL" id="EIT86949.1"/>
    </source>
</evidence>
<dbReference type="RefSeq" id="WP_007200461.1">
    <property type="nucleotide sequence ID" value="NZ_AKKV01000019.1"/>
</dbReference>
<dbReference type="InterPro" id="IPR002656">
    <property type="entry name" value="Acyl_transf_3_dom"/>
</dbReference>
<feature type="transmembrane region" description="Helical" evidence="10">
    <location>
        <begin position="298"/>
        <end position="319"/>
    </location>
</feature>
<dbReference type="GO" id="GO:0009103">
    <property type="term" value="P:lipopolysaccharide biosynthetic process"/>
    <property type="evidence" value="ECO:0007669"/>
    <property type="project" value="TreeGrafter"/>
</dbReference>
<dbReference type="Pfam" id="PF01757">
    <property type="entry name" value="Acyl_transf_3"/>
    <property type="match status" value="1"/>
</dbReference>
<evidence type="ECO:0000256" key="2">
    <source>
        <dbReference type="ARBA" id="ARBA00007400"/>
    </source>
</evidence>
<keyword evidence="3" id="KW-1003">Cell membrane</keyword>
<dbReference type="PATRIC" id="fig|1196324.3.peg.357"/>
<dbReference type="InterPro" id="IPR036514">
    <property type="entry name" value="SGNH_hydro_sf"/>
</dbReference>
<feature type="transmembrane region" description="Helical" evidence="10">
    <location>
        <begin position="173"/>
        <end position="192"/>
    </location>
</feature>
<dbReference type="GO" id="GO:0005886">
    <property type="term" value="C:plasma membrane"/>
    <property type="evidence" value="ECO:0007669"/>
    <property type="project" value="UniProtKB-SubCell"/>
</dbReference>
<dbReference type="Proteomes" id="UP000004080">
    <property type="component" value="Unassembled WGS sequence"/>
</dbReference>
<dbReference type="CDD" id="cd01840">
    <property type="entry name" value="SGNH_hydrolase_yrhL_like"/>
    <property type="match status" value="1"/>
</dbReference>
<evidence type="ECO:0000256" key="6">
    <source>
        <dbReference type="ARBA" id="ARBA00022989"/>
    </source>
</evidence>
<feature type="transmembrane region" description="Helical" evidence="10">
    <location>
        <begin position="263"/>
        <end position="286"/>
    </location>
</feature>
<evidence type="ECO:0000256" key="8">
    <source>
        <dbReference type="ARBA" id="ARBA00023315"/>
    </source>
</evidence>
<dbReference type="PANTHER" id="PTHR23028:SF53">
    <property type="entry name" value="ACYL_TRANSF_3 DOMAIN-CONTAINING PROTEIN"/>
    <property type="match status" value="1"/>
</dbReference>
<dbReference type="STRING" id="1196324.A374_01799"/>
<accession>I8AMP8</accession>
<evidence type="ECO:0000256" key="4">
    <source>
        <dbReference type="ARBA" id="ARBA00022679"/>
    </source>
</evidence>
<evidence type="ECO:0000313" key="13">
    <source>
        <dbReference type="Proteomes" id="UP000004080"/>
    </source>
</evidence>
<evidence type="ECO:0000256" key="5">
    <source>
        <dbReference type="ARBA" id="ARBA00022692"/>
    </source>
</evidence>
<feature type="domain" description="Acyltransferase 3" evidence="11">
    <location>
        <begin position="13"/>
        <end position="343"/>
    </location>
</feature>
<dbReference type="GO" id="GO:0016747">
    <property type="term" value="F:acyltransferase activity, transferring groups other than amino-acyl groups"/>
    <property type="evidence" value="ECO:0007669"/>
    <property type="project" value="InterPro"/>
</dbReference>
<dbReference type="OrthoDB" id="9796461at2"/>
<dbReference type="SUPFAM" id="SSF52266">
    <property type="entry name" value="SGNH hydrolase"/>
    <property type="match status" value="1"/>
</dbReference>
<evidence type="ECO:0000256" key="10">
    <source>
        <dbReference type="SAM" id="Phobius"/>
    </source>
</evidence>
<comment type="caution">
    <text evidence="12">The sequence shown here is derived from an EMBL/GenBank/DDBJ whole genome shotgun (WGS) entry which is preliminary data.</text>
</comment>
<reference evidence="12 13" key="1">
    <citation type="journal article" date="2012" name="J. Bacteriol.">
        <title>Genome of Bacillus macauensis ZFHKF-1, a Long-Chain-Forming Bacterium.</title>
        <authorList>
            <person name="Cai L."/>
            <person name="Zhang T."/>
        </authorList>
    </citation>
    <scope>NUCLEOTIDE SEQUENCE [LARGE SCALE GENOMIC DNA]</scope>
    <source>
        <strain evidence="12 13">ZFHKF-1</strain>
    </source>
</reference>
<feature type="transmembrane region" description="Helical" evidence="10">
    <location>
        <begin position="37"/>
        <end position="59"/>
    </location>
</feature>
<feature type="transmembrane region" description="Helical" evidence="10">
    <location>
        <begin position="12"/>
        <end position="31"/>
    </location>
</feature>
<dbReference type="EMBL" id="AKKV01000019">
    <property type="protein sequence ID" value="EIT86949.1"/>
    <property type="molecule type" value="Genomic_DNA"/>
</dbReference>
<evidence type="ECO:0000256" key="3">
    <source>
        <dbReference type="ARBA" id="ARBA00022475"/>
    </source>
</evidence>
<feature type="transmembrane region" description="Helical" evidence="10">
    <location>
        <begin position="207"/>
        <end position="225"/>
    </location>
</feature>
<evidence type="ECO:0000256" key="7">
    <source>
        <dbReference type="ARBA" id="ARBA00023136"/>
    </source>
</evidence>
<comment type="similarity">
    <text evidence="2">Belongs to the acyltransferase 3 family.</text>
</comment>
<evidence type="ECO:0000256" key="9">
    <source>
        <dbReference type="SAM" id="MobiDB-lite"/>
    </source>
</evidence>
<keyword evidence="5 10" id="KW-0812">Transmembrane</keyword>
<feature type="region of interest" description="Disordered" evidence="9">
    <location>
        <begin position="430"/>
        <end position="453"/>
    </location>
</feature>
<feature type="transmembrane region" description="Helical" evidence="10">
    <location>
        <begin position="331"/>
        <end position="352"/>
    </location>
</feature>
<keyword evidence="7 10" id="KW-0472">Membrane</keyword>
<dbReference type="AlphaFoldDB" id="I8AMP8"/>
<dbReference type="Gene3D" id="3.40.50.1110">
    <property type="entry name" value="SGNH hydrolase"/>
    <property type="match status" value="1"/>
</dbReference>
<keyword evidence="13" id="KW-1185">Reference proteome</keyword>
<dbReference type="eggNOG" id="COG1835">
    <property type="taxonomic scope" value="Bacteria"/>
</dbReference>
<gene>
    <name evidence="12" type="ORF">A374_01799</name>
</gene>
<keyword evidence="8 12" id="KW-0012">Acyltransferase</keyword>
<feature type="transmembrane region" description="Helical" evidence="10">
    <location>
        <begin position="80"/>
        <end position="98"/>
    </location>
</feature>
<proteinExistence type="inferred from homology"/>
<feature type="transmembrane region" description="Helical" evidence="10">
    <location>
        <begin position="104"/>
        <end position="124"/>
    </location>
</feature>
<keyword evidence="4 12" id="KW-0808">Transferase</keyword>
<feature type="transmembrane region" description="Helical" evidence="10">
    <location>
        <begin position="384"/>
        <end position="405"/>
    </location>
</feature>
<comment type="subcellular location">
    <subcellularLocation>
        <location evidence="1">Cell membrane</location>
        <topology evidence="1">Multi-pass membrane protein</topology>
    </subcellularLocation>
</comment>
<dbReference type="InterPro" id="IPR050879">
    <property type="entry name" value="Acyltransferase_3"/>
</dbReference>